<dbReference type="STRING" id="745368.SAMN02745178_01368"/>
<keyword evidence="2" id="KW-1185">Reference proteome</keyword>
<organism evidence="1 2">
    <name type="scientific">Gemmiger formicilis</name>
    <dbReference type="NCBI Taxonomy" id="745368"/>
    <lineage>
        <taxon>Bacteria</taxon>
        <taxon>Bacillati</taxon>
        <taxon>Bacillota</taxon>
        <taxon>Clostridia</taxon>
        <taxon>Eubacteriales</taxon>
        <taxon>Gemmiger</taxon>
    </lineage>
</organism>
<dbReference type="AlphaFoldDB" id="A0A1T4X392"/>
<accession>A0A1T4X392</accession>
<name>A0A1T4X392_9FIRM</name>
<reference evidence="1 2" key="1">
    <citation type="submission" date="2017-02" db="EMBL/GenBank/DDBJ databases">
        <authorList>
            <person name="Peterson S.W."/>
        </authorList>
    </citation>
    <scope>NUCLEOTIDE SEQUENCE [LARGE SCALE GENOMIC DNA]</scope>
    <source>
        <strain evidence="1 2">ATCC 27749</strain>
    </source>
</reference>
<dbReference type="GeneID" id="93337836"/>
<evidence type="ECO:0000313" key="2">
    <source>
        <dbReference type="Proteomes" id="UP000190286"/>
    </source>
</evidence>
<dbReference type="EMBL" id="FUYF01000006">
    <property type="protein sequence ID" value="SKA84084.1"/>
    <property type="molecule type" value="Genomic_DNA"/>
</dbReference>
<proteinExistence type="predicted"/>
<dbReference type="Proteomes" id="UP000190286">
    <property type="component" value="Unassembled WGS sequence"/>
</dbReference>
<evidence type="ECO:0000313" key="1">
    <source>
        <dbReference type="EMBL" id="SKA84084.1"/>
    </source>
</evidence>
<dbReference type="OrthoDB" id="2657224at2"/>
<gene>
    <name evidence="1" type="ORF">SAMN02745178_01368</name>
</gene>
<sequence length="98" mass="11602">MAKKNKLWFSGEDAQLAARFTKFMTKVLYARRASYIRALMVKAKHEISIEECRDEVDTVYRRLMNPIEESVESKLMWEGIKKYLHKLTPKECEVMISL</sequence>
<dbReference type="RefSeq" id="WP_078784315.1">
    <property type="nucleotide sequence ID" value="NZ_FUYF01000006.1"/>
</dbReference>
<protein>
    <submittedName>
        <fullName evidence="1">Uncharacterized protein</fullName>
    </submittedName>
</protein>